<gene>
    <name evidence="4" type="ORF">EDD63_10934</name>
</gene>
<evidence type="ECO:0000313" key="5">
    <source>
        <dbReference type="Proteomes" id="UP000294743"/>
    </source>
</evidence>
<dbReference type="Proteomes" id="UP000294743">
    <property type="component" value="Unassembled WGS sequence"/>
</dbReference>
<proteinExistence type="inferred from homology"/>
<keyword evidence="5" id="KW-1185">Reference proteome</keyword>
<dbReference type="Gene3D" id="3.30.300.130">
    <property type="entry name" value="Fe-S cluster assembly (FSCA)"/>
    <property type="match status" value="1"/>
</dbReference>
<dbReference type="InterPro" id="IPR034904">
    <property type="entry name" value="FSCA_dom_sf"/>
</dbReference>
<evidence type="ECO:0000313" key="4">
    <source>
        <dbReference type="EMBL" id="TDW20999.1"/>
    </source>
</evidence>
<dbReference type="PANTHER" id="PTHR11178:SF1">
    <property type="entry name" value="NFU1 IRON-SULFUR CLUSTER SCAFFOLD HOMOLOG, MITOCHONDRIAL"/>
    <property type="match status" value="1"/>
</dbReference>
<dbReference type="GO" id="GO:0016226">
    <property type="term" value="P:iron-sulfur cluster assembly"/>
    <property type="evidence" value="ECO:0007669"/>
    <property type="project" value="InterPro"/>
</dbReference>
<evidence type="ECO:0000259" key="3">
    <source>
        <dbReference type="Pfam" id="PF01106"/>
    </source>
</evidence>
<dbReference type="AlphaFoldDB" id="A0A4R7ZSN6"/>
<comment type="similarity">
    <text evidence="1">Belongs to the NifU family.</text>
</comment>
<comment type="function">
    <text evidence="2">May be involved in the formation or repair of [Fe-S] clusters present in iron-sulfur proteins.</text>
</comment>
<dbReference type="GO" id="GO:0005506">
    <property type="term" value="F:iron ion binding"/>
    <property type="evidence" value="ECO:0007669"/>
    <property type="project" value="InterPro"/>
</dbReference>
<accession>A0A4R7ZSN6</accession>
<dbReference type="GO" id="GO:0051536">
    <property type="term" value="F:iron-sulfur cluster binding"/>
    <property type="evidence" value="ECO:0007669"/>
    <property type="project" value="InterPro"/>
</dbReference>
<name>A0A4R7ZSN6_9FIRM</name>
<dbReference type="EMBL" id="SODD01000009">
    <property type="protein sequence ID" value="TDW20999.1"/>
    <property type="molecule type" value="Genomic_DNA"/>
</dbReference>
<dbReference type="OrthoDB" id="9796965at2"/>
<feature type="domain" description="NIF system FeS cluster assembly NifU C-terminal" evidence="3">
    <location>
        <begin position="11"/>
        <end position="74"/>
    </location>
</feature>
<dbReference type="Pfam" id="PF01106">
    <property type="entry name" value="NifU"/>
    <property type="match status" value="1"/>
</dbReference>
<dbReference type="PANTHER" id="PTHR11178">
    <property type="entry name" value="IRON-SULFUR CLUSTER SCAFFOLD PROTEIN NFU-RELATED"/>
    <property type="match status" value="1"/>
</dbReference>
<organism evidence="4 5">
    <name type="scientific">Breznakia blatticola</name>
    <dbReference type="NCBI Taxonomy" id="1754012"/>
    <lineage>
        <taxon>Bacteria</taxon>
        <taxon>Bacillati</taxon>
        <taxon>Bacillota</taxon>
        <taxon>Erysipelotrichia</taxon>
        <taxon>Erysipelotrichales</taxon>
        <taxon>Erysipelotrichaceae</taxon>
        <taxon>Breznakia</taxon>
    </lineage>
</organism>
<reference evidence="4 5" key="1">
    <citation type="submission" date="2019-03" db="EMBL/GenBank/DDBJ databases">
        <title>Genomic Encyclopedia of Type Strains, Phase IV (KMG-IV): sequencing the most valuable type-strain genomes for metagenomic binning, comparative biology and taxonomic classification.</title>
        <authorList>
            <person name="Goeker M."/>
        </authorList>
    </citation>
    <scope>NUCLEOTIDE SEQUENCE [LARGE SCALE GENOMIC DNA]</scope>
    <source>
        <strain evidence="4 5">DSM 28867</strain>
    </source>
</reference>
<evidence type="ECO:0000256" key="2">
    <source>
        <dbReference type="ARBA" id="ARBA00049958"/>
    </source>
</evidence>
<dbReference type="RefSeq" id="WP_134168766.1">
    <property type="nucleotide sequence ID" value="NZ_SODD01000009.1"/>
</dbReference>
<evidence type="ECO:0000256" key="1">
    <source>
        <dbReference type="ARBA" id="ARBA00006420"/>
    </source>
</evidence>
<sequence length="82" mass="9268">MATKKEEEIIAVINKMRPYIQRDGGDVEFSKFEDGVVYVKMSGACMDCLALDDTITFGIEAMLKDEVEGVNEVQVEQTEMHF</sequence>
<dbReference type="SUPFAM" id="SSF117916">
    <property type="entry name" value="Fe-S cluster assembly (FSCA) domain-like"/>
    <property type="match status" value="1"/>
</dbReference>
<comment type="caution">
    <text evidence="4">The sequence shown here is derived from an EMBL/GenBank/DDBJ whole genome shotgun (WGS) entry which is preliminary data.</text>
</comment>
<protein>
    <submittedName>
        <fullName evidence="4">Fe-S cluster biogenesis protein NfuA</fullName>
    </submittedName>
</protein>
<dbReference type="InterPro" id="IPR001075">
    <property type="entry name" value="NIF_FeS_clus_asmbl_NifU_C"/>
</dbReference>